<evidence type="ECO:0000313" key="2">
    <source>
        <dbReference type="Proteomes" id="UP000821865"/>
    </source>
</evidence>
<proteinExistence type="predicted"/>
<name>A0ACB8CTX5_DERSI</name>
<organism evidence="1 2">
    <name type="scientific">Dermacentor silvarum</name>
    <name type="common">Tick</name>
    <dbReference type="NCBI Taxonomy" id="543639"/>
    <lineage>
        <taxon>Eukaryota</taxon>
        <taxon>Metazoa</taxon>
        <taxon>Ecdysozoa</taxon>
        <taxon>Arthropoda</taxon>
        <taxon>Chelicerata</taxon>
        <taxon>Arachnida</taxon>
        <taxon>Acari</taxon>
        <taxon>Parasitiformes</taxon>
        <taxon>Ixodida</taxon>
        <taxon>Ixodoidea</taxon>
        <taxon>Ixodidae</taxon>
        <taxon>Rhipicephalinae</taxon>
        <taxon>Dermacentor</taxon>
    </lineage>
</organism>
<keyword evidence="2" id="KW-1185">Reference proteome</keyword>
<comment type="caution">
    <text evidence="1">The sequence shown here is derived from an EMBL/GenBank/DDBJ whole genome shotgun (WGS) entry which is preliminary data.</text>
</comment>
<accession>A0ACB8CTX5</accession>
<evidence type="ECO:0000313" key="1">
    <source>
        <dbReference type="EMBL" id="KAH7950474.1"/>
    </source>
</evidence>
<gene>
    <name evidence="1" type="ORF">HPB49_024267</name>
</gene>
<sequence length="93" mass="10257">MASASTQTVFGYGCSLDWRPTSFVSPFPSTRLCSVCGLVPPATATLPCRHVLCQLCFDSFDGDCHGRKRCPLDKELFQEEDVVWSTHSKNSVP</sequence>
<protein>
    <submittedName>
        <fullName evidence="1">Uncharacterized protein</fullName>
    </submittedName>
</protein>
<dbReference type="Proteomes" id="UP000821865">
    <property type="component" value="Chromosome 5"/>
</dbReference>
<dbReference type="EMBL" id="CM023474">
    <property type="protein sequence ID" value="KAH7950474.1"/>
    <property type="molecule type" value="Genomic_DNA"/>
</dbReference>
<reference evidence="1" key="1">
    <citation type="submission" date="2020-05" db="EMBL/GenBank/DDBJ databases">
        <title>Large-scale comparative analyses of tick genomes elucidate their genetic diversity and vector capacities.</title>
        <authorList>
            <person name="Jia N."/>
            <person name="Wang J."/>
            <person name="Shi W."/>
            <person name="Du L."/>
            <person name="Sun Y."/>
            <person name="Zhan W."/>
            <person name="Jiang J."/>
            <person name="Wang Q."/>
            <person name="Zhang B."/>
            <person name="Ji P."/>
            <person name="Sakyi L.B."/>
            <person name="Cui X."/>
            <person name="Yuan T."/>
            <person name="Jiang B."/>
            <person name="Yang W."/>
            <person name="Lam T.T.-Y."/>
            <person name="Chang Q."/>
            <person name="Ding S."/>
            <person name="Wang X."/>
            <person name="Zhu J."/>
            <person name="Ruan X."/>
            <person name="Zhao L."/>
            <person name="Wei J."/>
            <person name="Que T."/>
            <person name="Du C."/>
            <person name="Cheng J."/>
            <person name="Dai P."/>
            <person name="Han X."/>
            <person name="Huang E."/>
            <person name="Gao Y."/>
            <person name="Liu J."/>
            <person name="Shao H."/>
            <person name="Ye R."/>
            <person name="Li L."/>
            <person name="Wei W."/>
            <person name="Wang X."/>
            <person name="Wang C."/>
            <person name="Yang T."/>
            <person name="Huo Q."/>
            <person name="Li W."/>
            <person name="Guo W."/>
            <person name="Chen H."/>
            <person name="Zhou L."/>
            <person name="Ni X."/>
            <person name="Tian J."/>
            <person name="Zhou Y."/>
            <person name="Sheng Y."/>
            <person name="Liu T."/>
            <person name="Pan Y."/>
            <person name="Xia L."/>
            <person name="Li J."/>
            <person name="Zhao F."/>
            <person name="Cao W."/>
        </authorList>
    </citation>
    <scope>NUCLEOTIDE SEQUENCE</scope>
    <source>
        <strain evidence="1">Dsil-2018</strain>
    </source>
</reference>